<gene>
    <name evidence="2" type="ORF">F4560_006263</name>
</gene>
<dbReference type="Proteomes" id="UP000552097">
    <property type="component" value="Unassembled WGS sequence"/>
</dbReference>
<comment type="caution">
    <text evidence="2">The sequence shown here is derived from an EMBL/GenBank/DDBJ whole genome shotgun (WGS) entry which is preliminary data.</text>
</comment>
<keyword evidence="3" id="KW-1185">Reference proteome</keyword>
<dbReference type="EMBL" id="JACHMO010000001">
    <property type="protein sequence ID" value="MBB5806495.1"/>
    <property type="molecule type" value="Genomic_DNA"/>
</dbReference>
<evidence type="ECO:0000256" key="1">
    <source>
        <dbReference type="SAM" id="MobiDB-lite"/>
    </source>
</evidence>
<proteinExistence type="predicted"/>
<sequence>MTTMVPTPEIVALHALRRATARVLDFLIAMLTPTTCRARHRAPSPLKVRLRQWKSAVVGLPVRPPPAERTRYPAYSAQPATPAFDVPRTDTWNSFHPPPRTAQRTAFAEPSVDHPPPRTAQRTAFAEPSVDHPPPRTAQRTAFAEPSVDHPSPRTAQGTAFADPSVDHPLPVGDTAVEWPPEDFVPSPGVRNAMRIAGSLADCDEPTAVHAAVGGTEAWEFTPGELTRWFDDIEARLMAPGGISGRRPW</sequence>
<evidence type="ECO:0000313" key="3">
    <source>
        <dbReference type="Proteomes" id="UP000552097"/>
    </source>
</evidence>
<feature type="region of interest" description="Disordered" evidence="1">
    <location>
        <begin position="79"/>
        <end position="166"/>
    </location>
</feature>
<dbReference type="AlphaFoldDB" id="A0A7W9HQN4"/>
<organism evidence="2 3">
    <name type="scientific">Saccharothrix ecbatanensis</name>
    <dbReference type="NCBI Taxonomy" id="1105145"/>
    <lineage>
        <taxon>Bacteria</taxon>
        <taxon>Bacillati</taxon>
        <taxon>Actinomycetota</taxon>
        <taxon>Actinomycetes</taxon>
        <taxon>Pseudonocardiales</taxon>
        <taxon>Pseudonocardiaceae</taxon>
        <taxon>Saccharothrix</taxon>
    </lineage>
</organism>
<evidence type="ECO:0000313" key="2">
    <source>
        <dbReference type="EMBL" id="MBB5806495.1"/>
    </source>
</evidence>
<accession>A0A7W9HQN4</accession>
<name>A0A7W9HQN4_9PSEU</name>
<protein>
    <submittedName>
        <fullName evidence="2">Uncharacterized protein</fullName>
    </submittedName>
</protein>
<dbReference type="RefSeq" id="WP_184926122.1">
    <property type="nucleotide sequence ID" value="NZ_JACHMO010000001.1"/>
</dbReference>
<reference evidence="2 3" key="1">
    <citation type="submission" date="2020-08" db="EMBL/GenBank/DDBJ databases">
        <title>Sequencing the genomes of 1000 actinobacteria strains.</title>
        <authorList>
            <person name="Klenk H.-P."/>
        </authorList>
    </citation>
    <scope>NUCLEOTIDE SEQUENCE [LARGE SCALE GENOMIC DNA]</scope>
    <source>
        <strain evidence="2 3">DSM 45486</strain>
    </source>
</reference>